<proteinExistence type="predicted"/>
<sequence>MSKFFSSFAELIARRFAPVNLPTGLPANPEAKCALTYAGGSARERKRVPAFGFSPVSRAVLPALPALFGLLGLIGLLGLASAALAAEVPTLPALSAQSTRLADMTDRIGPQTLQSLQEAGPDGSTPNSSEHLTPLRTRRSGEIVLYVDSRMPEAVLLQLARSAERLGATVAVTGFPVKPRDRNPAFRKETLEMSDVLKAEGLLPRDKFELGNAAALVKAGINVSVNPLPWEAIERSLNANRAPEDRVALPMPALVAICGNAIEVLPGAVDPVYGAARLAQRARDHGVRAYLHEHLREKGLNVHIAEP</sequence>
<feature type="region of interest" description="Disordered" evidence="1">
    <location>
        <begin position="114"/>
        <end position="134"/>
    </location>
</feature>
<gene>
    <name evidence="2" type="ORF">SUTMEG_13740</name>
</gene>
<dbReference type="KEGG" id="sutt:SUTMEG_13740"/>
<evidence type="ECO:0000256" key="1">
    <source>
        <dbReference type="SAM" id="MobiDB-lite"/>
    </source>
</evidence>
<evidence type="ECO:0000313" key="2">
    <source>
        <dbReference type="EMBL" id="BBF23483.1"/>
    </source>
</evidence>
<protein>
    <submittedName>
        <fullName evidence="2">Uncharacterized protein</fullName>
    </submittedName>
</protein>
<name>A0A2Z6IAC6_9BURK</name>
<dbReference type="AlphaFoldDB" id="A0A2Z6IAC6"/>
<dbReference type="EMBL" id="AP018786">
    <property type="protein sequence ID" value="BBF23483.1"/>
    <property type="molecule type" value="Genomic_DNA"/>
</dbReference>
<evidence type="ECO:0000313" key="3">
    <source>
        <dbReference type="Proteomes" id="UP000271003"/>
    </source>
</evidence>
<reference evidence="2 3" key="1">
    <citation type="journal article" date="2018" name="Int. J. Syst. Evol. Microbiol.">
        <title>Mesosutterella multiformis gen. nov., sp. nov., a member of the family Sutterellaceae and Sutterella megalosphaeroides sp. nov., isolated from human faeces.</title>
        <authorList>
            <person name="Sakamoto M."/>
            <person name="Ikeyama N."/>
            <person name="Kunihiro T."/>
            <person name="Iino T."/>
            <person name="Yuki M."/>
            <person name="Ohkuma M."/>
        </authorList>
    </citation>
    <scope>NUCLEOTIDE SEQUENCE [LARGE SCALE GENOMIC DNA]</scope>
    <source>
        <strain evidence="2 3">6FBBBH3</strain>
    </source>
</reference>
<dbReference type="Proteomes" id="UP000271003">
    <property type="component" value="Chromosome"/>
</dbReference>
<accession>A0A2Z6IAC6</accession>
<dbReference type="RefSeq" id="WP_120177086.1">
    <property type="nucleotide sequence ID" value="NZ_AP018786.1"/>
</dbReference>
<organism evidence="2 3">
    <name type="scientific">Sutterella megalosphaeroides</name>
    <dbReference type="NCBI Taxonomy" id="2494234"/>
    <lineage>
        <taxon>Bacteria</taxon>
        <taxon>Pseudomonadati</taxon>
        <taxon>Pseudomonadota</taxon>
        <taxon>Betaproteobacteria</taxon>
        <taxon>Burkholderiales</taxon>
        <taxon>Sutterellaceae</taxon>
        <taxon>Sutterella</taxon>
    </lineage>
</organism>
<keyword evidence="3" id="KW-1185">Reference proteome</keyword>